<name>A0ABT8UDP3_9MYCO</name>
<feature type="non-terminal residue" evidence="2">
    <location>
        <position position="124"/>
    </location>
</feature>
<organism evidence="2 3">
    <name type="scientific">Mycolicibacterium arseniciresistens</name>
    <dbReference type="NCBI Taxonomy" id="3062257"/>
    <lineage>
        <taxon>Bacteria</taxon>
        <taxon>Bacillati</taxon>
        <taxon>Actinomycetota</taxon>
        <taxon>Actinomycetes</taxon>
        <taxon>Mycobacteriales</taxon>
        <taxon>Mycobacteriaceae</taxon>
        <taxon>Mycolicibacterium</taxon>
    </lineage>
</organism>
<dbReference type="Proteomes" id="UP001168823">
    <property type="component" value="Unassembled WGS sequence"/>
</dbReference>
<evidence type="ECO:0000259" key="1">
    <source>
        <dbReference type="Pfam" id="PF18879"/>
    </source>
</evidence>
<gene>
    <name evidence="2" type="ORF">Q2100_09125</name>
</gene>
<dbReference type="InterPro" id="IPR036689">
    <property type="entry name" value="ESAT-6-like_sf"/>
</dbReference>
<accession>A0ABT8UDP3</accession>
<dbReference type="EMBL" id="JAUMSQ010000044">
    <property type="protein sequence ID" value="MDO3635904.1"/>
    <property type="molecule type" value="Genomic_DNA"/>
</dbReference>
<evidence type="ECO:0000313" key="2">
    <source>
        <dbReference type="EMBL" id="MDO3635904.1"/>
    </source>
</evidence>
<protein>
    <submittedName>
        <fullName evidence="2">EspA/EspE family type VII secretion system effector</fullName>
    </submittedName>
</protein>
<sequence>MSALDGFYATWNDARNTFGEGTPQGGSQIDASPTFSKLGEDVQAAAPGDTWTGAGSDAYGGANKKHGENLTKLADLDQRLAAQLDQAADVVTTGRGNLDAVRQWVTDAANSVPPGKQRDELLMK</sequence>
<reference evidence="2" key="1">
    <citation type="submission" date="2023-07" db="EMBL/GenBank/DDBJ databases">
        <title>Mycolicibacterium sp. nov., a novel bacterial species.</title>
        <authorList>
            <person name="Cao Y."/>
        </authorList>
    </citation>
    <scope>NUCLEOTIDE SEQUENCE</scope>
    <source>
        <strain evidence="2">KC 300</strain>
    </source>
</reference>
<keyword evidence="3" id="KW-1185">Reference proteome</keyword>
<dbReference type="RefSeq" id="WP_302913764.1">
    <property type="nucleotide sequence ID" value="NZ_JAUMSQ010000044.1"/>
</dbReference>
<evidence type="ECO:0000313" key="3">
    <source>
        <dbReference type="Proteomes" id="UP001168823"/>
    </source>
</evidence>
<dbReference type="InterPro" id="IPR043796">
    <property type="entry name" value="ESX-1_EspA/EspE-like"/>
</dbReference>
<proteinExistence type="predicted"/>
<feature type="domain" description="ESX-1 secretion-associated protein EspA/EspE-like" evidence="1">
    <location>
        <begin position="18"/>
        <end position="99"/>
    </location>
</feature>
<dbReference type="Pfam" id="PF18879">
    <property type="entry name" value="EspA_EspE"/>
    <property type="match status" value="1"/>
</dbReference>
<dbReference type="SUPFAM" id="SSF140453">
    <property type="entry name" value="EsxAB dimer-like"/>
    <property type="match status" value="1"/>
</dbReference>
<comment type="caution">
    <text evidence="2">The sequence shown here is derived from an EMBL/GenBank/DDBJ whole genome shotgun (WGS) entry which is preliminary data.</text>
</comment>